<gene>
    <name evidence="4" type="primary">V6QY41</name>
</gene>
<dbReference type="PROSITE" id="PS50097">
    <property type="entry name" value="BTB"/>
    <property type="match status" value="1"/>
</dbReference>
<name>A0A5K1JZA2_9APHY</name>
<feature type="region of interest" description="Disordered" evidence="1">
    <location>
        <begin position="163"/>
        <end position="185"/>
    </location>
</feature>
<proteinExistence type="predicted"/>
<feature type="signal peptide" evidence="2">
    <location>
        <begin position="1"/>
        <end position="26"/>
    </location>
</feature>
<keyword evidence="2" id="KW-0732">Signal</keyword>
<evidence type="ECO:0000259" key="3">
    <source>
        <dbReference type="PROSITE" id="PS50097"/>
    </source>
</evidence>
<evidence type="ECO:0000256" key="2">
    <source>
        <dbReference type="SAM" id="SignalP"/>
    </source>
</evidence>
<dbReference type="EMBL" id="LR726668">
    <property type="protein sequence ID" value="VWO98004.1"/>
    <property type="molecule type" value="Genomic_DNA"/>
</dbReference>
<accession>A0A5K1JZA2</accession>
<dbReference type="AlphaFoldDB" id="A0A5K1JZA2"/>
<organism evidence="4">
    <name type="scientific">Ganoderma boninense</name>
    <dbReference type="NCBI Taxonomy" id="34458"/>
    <lineage>
        <taxon>Eukaryota</taxon>
        <taxon>Fungi</taxon>
        <taxon>Dikarya</taxon>
        <taxon>Basidiomycota</taxon>
        <taxon>Agaricomycotina</taxon>
        <taxon>Agaricomycetes</taxon>
        <taxon>Polyporales</taxon>
        <taxon>Polyporaceae</taxon>
        <taxon>Ganoderma</taxon>
    </lineage>
</organism>
<reference evidence="4" key="1">
    <citation type="submission" date="2019-10" db="EMBL/GenBank/DDBJ databases">
        <authorList>
            <person name="Nor Muhammad N."/>
        </authorList>
    </citation>
    <scope>NUCLEOTIDE SEQUENCE</scope>
</reference>
<feature type="chain" id="PRO_5023808445" evidence="2">
    <location>
        <begin position="27"/>
        <end position="504"/>
    </location>
</feature>
<feature type="domain" description="BTB" evidence="3">
    <location>
        <begin position="201"/>
        <end position="262"/>
    </location>
</feature>
<protein>
    <submittedName>
        <fullName evidence="4">Zn(2)-C6 fungal-type domain-containing protein</fullName>
    </submittedName>
</protein>
<dbReference type="CDD" id="cd18186">
    <property type="entry name" value="BTB_POZ_ZBTB_KLHL-like"/>
    <property type="match status" value="1"/>
</dbReference>
<evidence type="ECO:0000313" key="4">
    <source>
        <dbReference type="EMBL" id="VWO98004.1"/>
    </source>
</evidence>
<dbReference type="InterPro" id="IPR011333">
    <property type="entry name" value="SKP1/BTB/POZ_sf"/>
</dbReference>
<evidence type="ECO:0000256" key="1">
    <source>
        <dbReference type="SAM" id="MobiDB-lite"/>
    </source>
</evidence>
<sequence>MRTLTPTVAFSGILATLTVTCATAFAKPGGVVVWSHHGKTESPTEGAAIKPGDAFPFSYRQANMCQDDAVKVSSYLSRAPPAQTAVLPSGQLAPGSFAHHFGDWTVSNWGLPSKNPPPATLVMPVLEGTPRGTPMWFTVVENYADCPDHFAPIAPLAFTMSSTPSQVQKHERDGDCSSPSNHPTGALADLTRDTDFWFEDGNVVLVARNTGFKVYKGLLASQSPIFQDLFASASHAEETYEGCPVVRLCDTPEGLRCLLPYLLPSTYVSVVGSIPTTVNMDLENEYKRLSTLILLADKYQLESIAHQAIECLKTAFPINFDQWDARPEADGLHARAGCEPSTSHRLHAIDAVHLARITHTTSVLPLALYHCALLGDKAAEGWTREDGTVQQLAAGDLERTLGGYKHLCEKRAGFLAGLFNAAPSAGCRTPIMCGELLQILWEKGERVYETPALLHRPSGWTFRLPLCQPCNGELEQREKAQRHELWKELPDIFRVSEKVKVWEE</sequence>
<dbReference type="Gene3D" id="3.30.710.10">
    <property type="entry name" value="Potassium Channel Kv1.1, Chain A"/>
    <property type="match status" value="1"/>
</dbReference>
<dbReference type="InterPro" id="IPR000210">
    <property type="entry name" value="BTB/POZ_dom"/>
</dbReference>
<dbReference type="SUPFAM" id="SSF54695">
    <property type="entry name" value="POZ domain"/>
    <property type="match status" value="1"/>
</dbReference>